<comment type="caution">
    <text evidence="5">The sequence shown here is derived from an EMBL/GenBank/DDBJ whole genome shotgun (WGS) entry which is preliminary data.</text>
</comment>
<name>A0A852SPE7_9MICO</name>
<evidence type="ECO:0000313" key="6">
    <source>
        <dbReference type="Proteomes" id="UP000549913"/>
    </source>
</evidence>
<protein>
    <submittedName>
        <fullName evidence="5">Putative ATPase/DNA-binding SARP family transcriptional activator</fullName>
    </submittedName>
</protein>
<evidence type="ECO:0000259" key="4">
    <source>
        <dbReference type="PROSITE" id="PS51755"/>
    </source>
</evidence>
<dbReference type="Proteomes" id="UP000549913">
    <property type="component" value="Unassembled WGS sequence"/>
</dbReference>
<dbReference type="InterPro" id="IPR005158">
    <property type="entry name" value="BTAD"/>
</dbReference>
<evidence type="ECO:0000256" key="1">
    <source>
        <dbReference type="ARBA" id="ARBA00005820"/>
    </source>
</evidence>
<dbReference type="GO" id="GO:0016887">
    <property type="term" value="F:ATP hydrolysis activity"/>
    <property type="evidence" value="ECO:0007669"/>
    <property type="project" value="InterPro"/>
</dbReference>
<dbReference type="InterPro" id="IPR001867">
    <property type="entry name" value="OmpR/PhoB-type_DNA-bd"/>
</dbReference>
<dbReference type="Pfam" id="PF13401">
    <property type="entry name" value="AAA_22"/>
    <property type="match status" value="1"/>
</dbReference>
<dbReference type="PANTHER" id="PTHR47691">
    <property type="entry name" value="REGULATOR-RELATED"/>
    <property type="match status" value="1"/>
</dbReference>
<dbReference type="InterPro" id="IPR011990">
    <property type="entry name" value="TPR-like_helical_dom_sf"/>
</dbReference>
<dbReference type="EMBL" id="JACCBM010000001">
    <property type="protein sequence ID" value="NYD70660.1"/>
    <property type="molecule type" value="Genomic_DNA"/>
</dbReference>
<dbReference type="PANTHER" id="PTHR47691:SF3">
    <property type="entry name" value="HTH-TYPE TRANSCRIPTIONAL REGULATOR RV0890C-RELATED"/>
    <property type="match status" value="1"/>
</dbReference>
<dbReference type="InterPro" id="IPR027417">
    <property type="entry name" value="P-loop_NTPase"/>
</dbReference>
<feature type="domain" description="OmpR/PhoB-type" evidence="4">
    <location>
        <begin position="5"/>
        <end position="103"/>
    </location>
</feature>
<evidence type="ECO:0000313" key="5">
    <source>
        <dbReference type="EMBL" id="NYD70660.1"/>
    </source>
</evidence>
<organism evidence="5 6">
    <name type="scientific">Herbiconiux flava</name>
    <dbReference type="NCBI Taxonomy" id="881268"/>
    <lineage>
        <taxon>Bacteria</taxon>
        <taxon>Bacillati</taxon>
        <taxon>Actinomycetota</taxon>
        <taxon>Actinomycetes</taxon>
        <taxon>Micrococcales</taxon>
        <taxon>Microbacteriaceae</taxon>
        <taxon>Herbiconiux</taxon>
    </lineage>
</organism>
<dbReference type="SUPFAM" id="SSF48452">
    <property type="entry name" value="TPR-like"/>
    <property type="match status" value="1"/>
</dbReference>
<evidence type="ECO:0000256" key="3">
    <source>
        <dbReference type="PROSITE-ProRule" id="PRU01091"/>
    </source>
</evidence>
<dbReference type="AlphaFoldDB" id="A0A852SPE7"/>
<dbReference type="Gene3D" id="3.40.50.300">
    <property type="entry name" value="P-loop containing nucleotide triphosphate hydrolases"/>
    <property type="match status" value="1"/>
</dbReference>
<dbReference type="SMART" id="SM00382">
    <property type="entry name" value="AAA"/>
    <property type="match status" value="1"/>
</dbReference>
<comment type="similarity">
    <text evidence="1">Belongs to the AfsR/DnrI/RedD regulatory family.</text>
</comment>
<dbReference type="SUPFAM" id="SSF46894">
    <property type="entry name" value="C-terminal effector domain of the bipartite response regulators"/>
    <property type="match status" value="1"/>
</dbReference>
<accession>A0A852SPE7</accession>
<dbReference type="GO" id="GO:0003677">
    <property type="term" value="F:DNA binding"/>
    <property type="evidence" value="ECO:0007669"/>
    <property type="project" value="UniProtKB-UniRule"/>
</dbReference>
<dbReference type="GO" id="GO:0006355">
    <property type="term" value="P:regulation of DNA-templated transcription"/>
    <property type="evidence" value="ECO:0007669"/>
    <property type="project" value="InterPro"/>
</dbReference>
<keyword evidence="2 3" id="KW-0238">DNA-binding</keyword>
<dbReference type="PRINTS" id="PR00364">
    <property type="entry name" value="DISEASERSIST"/>
</dbReference>
<dbReference type="InterPro" id="IPR016032">
    <property type="entry name" value="Sig_transdc_resp-reg_C-effctor"/>
</dbReference>
<dbReference type="InterPro" id="IPR003593">
    <property type="entry name" value="AAA+_ATPase"/>
</dbReference>
<dbReference type="SUPFAM" id="SSF52540">
    <property type="entry name" value="P-loop containing nucleoside triphosphate hydrolases"/>
    <property type="match status" value="1"/>
</dbReference>
<dbReference type="GO" id="GO:0000160">
    <property type="term" value="P:phosphorelay signal transduction system"/>
    <property type="evidence" value="ECO:0007669"/>
    <property type="project" value="InterPro"/>
</dbReference>
<dbReference type="InterPro" id="IPR049945">
    <property type="entry name" value="AAA_22"/>
</dbReference>
<dbReference type="RefSeq" id="WP_179547756.1">
    <property type="nucleotide sequence ID" value="NZ_BSEW01000001.1"/>
</dbReference>
<dbReference type="SMART" id="SM01043">
    <property type="entry name" value="BTAD"/>
    <property type="match status" value="1"/>
</dbReference>
<dbReference type="InterPro" id="IPR036388">
    <property type="entry name" value="WH-like_DNA-bd_sf"/>
</dbReference>
<evidence type="ECO:0000256" key="2">
    <source>
        <dbReference type="ARBA" id="ARBA00023125"/>
    </source>
</evidence>
<dbReference type="PROSITE" id="PS51755">
    <property type="entry name" value="OMPR_PHOB"/>
    <property type="match status" value="1"/>
</dbReference>
<dbReference type="SMART" id="SM00862">
    <property type="entry name" value="Trans_reg_C"/>
    <property type="match status" value="1"/>
</dbReference>
<reference evidence="5 6" key="1">
    <citation type="submission" date="2020-07" db="EMBL/GenBank/DDBJ databases">
        <title>Sequencing the genomes of 1000 actinobacteria strains.</title>
        <authorList>
            <person name="Klenk H.-P."/>
        </authorList>
    </citation>
    <scope>NUCLEOTIDE SEQUENCE [LARGE SCALE GENOMIC DNA]</scope>
    <source>
        <strain evidence="5 6">DSM 26474</strain>
    </source>
</reference>
<feature type="DNA-binding region" description="OmpR/PhoB-type" evidence="3">
    <location>
        <begin position="5"/>
        <end position="103"/>
    </location>
</feature>
<sequence length="1115" mass="116763">MSDRGAAAVVGGSRAVVGVLGPVAVGRDGVWVEPTGRRAKAVLVVLALAAPRAVGVEALIDEVWGGEPPRSARGALQALVSRLRSAFGDGVIESTTSGYRLGFETDLGEARAAAARAAQALAGGATEDAARIAAEATALWRGAPGADLDPGELADALAAGADEVAATLDSTAAAAALALGLDADAETAARRLAARAPFDDHAQLLLMRALDGQGRGTEAVAAFAQYRERVQDAFGTSPSPELQALNIELLDRAEQPTAATATAAAPPDAAAAPLSRGIRAAPNALVGREGAVQAVLALLEQARVTTILGPGGLGKTRLAHEVAARSVGEFGAVVVVELASVRSAEDVVFALASALGIRELNSARRMGDQRVRADLRTRILDRLAERRTLLVVDNCEHLIDAAAEWAAALTGELPELTVLATSRTPLSISSERVYALQPLGVAGADDPAVQLFLDRATAARPGAALDRATVARLCERLDGLPLAIELAAARIRSMSLDEIERRLGNRFALLTGGDRSAPERHRTLLAVIEWSWNLLGADEQSALARLSEFADGFSVEAARAVVGPGVDDALDGLVAQSLVILSEPAVAPAAAQGADAASGGPGVEPGGLRFRMLETVREFGRLQLERGALRDEVERALFAWADALAERTLPRLNGHGQLAALREVAAEEDNLIDVLRRAVDAGRPDIVVSVFALLAWYWSLRGAHSEVLAFAAPVFESVRHYDPPAERAGSTVLSLVLIAVTQLVGQQRTAYRALSRLRRVLAAHPVTEPRLAAMAEVALEVGRLDRLEAAILRAHSSPDRPTALIGSLVASLAAENAGRSAEAIAMARRAVSLADSLGDTWGGGMAAQMLAQLHSQNAEPAEALRWARRAREGMTAVGASDDVRQLEWVIAANDIGVGALDEATALFEQLAADPGQNDGVDVASIGRAGLAEVLRARGLLEEAADENRRVLASFDVPRARSSPWFRMALSSVLGALVVDGTGEPEELRRMARRLRSRTLASLRPEGVYVDRPVLGASLVGLAAWSAGVEAIGPDVALELLALADTMGARQDNPGLHRAPMFARFAAEVGEDAVASARASVALLGHDERPGRAAELLRTPGPWSWAWKDQARKDQA</sequence>
<keyword evidence="6" id="KW-1185">Reference proteome</keyword>
<dbReference type="Pfam" id="PF03704">
    <property type="entry name" value="BTAD"/>
    <property type="match status" value="1"/>
</dbReference>
<dbReference type="Gene3D" id="1.25.40.10">
    <property type="entry name" value="Tetratricopeptide repeat domain"/>
    <property type="match status" value="2"/>
</dbReference>
<proteinExistence type="inferred from homology"/>
<gene>
    <name evidence="5" type="ORF">BJ984_001818</name>
</gene>
<dbReference type="Gene3D" id="1.10.10.10">
    <property type="entry name" value="Winged helix-like DNA-binding domain superfamily/Winged helix DNA-binding domain"/>
    <property type="match status" value="1"/>
</dbReference>